<name>A0A167G415_CALVF</name>
<reference evidence="2 3" key="1">
    <citation type="journal article" date="2016" name="Mol. Biol. Evol.">
        <title>Comparative Genomics of Early-Diverging Mushroom-Forming Fungi Provides Insights into the Origins of Lignocellulose Decay Capabilities.</title>
        <authorList>
            <person name="Nagy L.G."/>
            <person name="Riley R."/>
            <person name="Tritt A."/>
            <person name="Adam C."/>
            <person name="Daum C."/>
            <person name="Floudas D."/>
            <person name="Sun H."/>
            <person name="Yadav J.S."/>
            <person name="Pangilinan J."/>
            <person name="Larsson K.H."/>
            <person name="Matsuura K."/>
            <person name="Barry K."/>
            <person name="Labutti K."/>
            <person name="Kuo R."/>
            <person name="Ohm R.A."/>
            <person name="Bhattacharya S.S."/>
            <person name="Shirouzu T."/>
            <person name="Yoshinaga Y."/>
            <person name="Martin F.M."/>
            <person name="Grigoriev I.V."/>
            <person name="Hibbett D.S."/>
        </authorList>
    </citation>
    <scope>NUCLEOTIDE SEQUENCE [LARGE SCALE GENOMIC DNA]</scope>
    <source>
        <strain evidence="2 3">TUFC12733</strain>
    </source>
</reference>
<gene>
    <name evidence="2" type="ORF">CALVIDRAFT_569305</name>
</gene>
<evidence type="ECO:0000313" key="2">
    <source>
        <dbReference type="EMBL" id="KZO90146.1"/>
    </source>
</evidence>
<evidence type="ECO:0000256" key="1">
    <source>
        <dbReference type="SAM" id="MobiDB-lite"/>
    </source>
</evidence>
<proteinExistence type="predicted"/>
<organism evidence="2 3">
    <name type="scientific">Calocera viscosa (strain TUFC12733)</name>
    <dbReference type="NCBI Taxonomy" id="1330018"/>
    <lineage>
        <taxon>Eukaryota</taxon>
        <taxon>Fungi</taxon>
        <taxon>Dikarya</taxon>
        <taxon>Basidiomycota</taxon>
        <taxon>Agaricomycotina</taxon>
        <taxon>Dacrymycetes</taxon>
        <taxon>Dacrymycetales</taxon>
        <taxon>Dacrymycetaceae</taxon>
        <taxon>Calocera</taxon>
    </lineage>
</organism>
<keyword evidence="3" id="KW-1185">Reference proteome</keyword>
<accession>A0A167G415</accession>
<dbReference type="Proteomes" id="UP000076738">
    <property type="component" value="Unassembled WGS sequence"/>
</dbReference>
<sequence>MLADNLQTVRRGLQDGQEPSEKEWHVLVTPRNVRERKMELFRVTPLEIAEEEGEDYDPDKKGKGVSRG</sequence>
<feature type="region of interest" description="Disordered" evidence="1">
    <location>
        <begin position="47"/>
        <end position="68"/>
    </location>
</feature>
<feature type="compositionally biased region" description="Acidic residues" evidence="1">
    <location>
        <begin position="48"/>
        <end position="57"/>
    </location>
</feature>
<feature type="region of interest" description="Disordered" evidence="1">
    <location>
        <begin position="1"/>
        <end position="22"/>
    </location>
</feature>
<dbReference type="AlphaFoldDB" id="A0A167G415"/>
<evidence type="ECO:0000313" key="3">
    <source>
        <dbReference type="Proteomes" id="UP000076738"/>
    </source>
</evidence>
<dbReference type="EMBL" id="KV417350">
    <property type="protein sequence ID" value="KZO90146.1"/>
    <property type="molecule type" value="Genomic_DNA"/>
</dbReference>
<protein>
    <submittedName>
        <fullName evidence="2">Uncharacterized protein</fullName>
    </submittedName>
</protein>